<proteinExistence type="predicted"/>
<keyword evidence="4" id="KW-1185">Reference proteome</keyword>
<reference evidence="3 4" key="1">
    <citation type="submission" date="2019-08" db="EMBL/GenBank/DDBJ databases">
        <title>Whole genome of Aphis craccivora.</title>
        <authorList>
            <person name="Voronova N.V."/>
            <person name="Shulinski R.S."/>
            <person name="Bandarenka Y.V."/>
            <person name="Zhorov D.G."/>
            <person name="Warner D."/>
        </authorList>
    </citation>
    <scope>NUCLEOTIDE SEQUENCE [LARGE SCALE GENOMIC DNA]</scope>
    <source>
        <strain evidence="3">180601</strain>
        <tissue evidence="3">Whole Body</tissue>
    </source>
</reference>
<name>A0A6G0VHV6_APHCR</name>
<dbReference type="AlphaFoldDB" id="A0A6G0VHV6"/>
<dbReference type="EMBL" id="VUJU01017092">
    <property type="protein sequence ID" value="KAF0685386.1"/>
    <property type="molecule type" value="Genomic_DNA"/>
</dbReference>
<protein>
    <submittedName>
        <fullName evidence="3">SWIM-type domain-containing protein</fullName>
    </submittedName>
</protein>
<evidence type="ECO:0000256" key="1">
    <source>
        <dbReference type="PROSITE-ProRule" id="PRU00325"/>
    </source>
</evidence>
<dbReference type="InterPro" id="IPR007527">
    <property type="entry name" value="Znf_SWIM"/>
</dbReference>
<keyword evidence="1" id="KW-0863">Zinc-finger</keyword>
<sequence length="206" mass="23480">MLGSNSNYFLSLIDGTNICRCFEFFFFTNMTYHLSNHARGLAKDVQERYIKKISVLGGLHDPYILMKDQCIQWTNSLDLVPEVTYPDIFNYLVLTKSAYTLEDGWIYNTKWYAMNDVVLVVAEYSNTEFTVAHSKRLNDAKLLPWIVLKFSGEVVAAHCTCIAGLGECCSHIGAVLFYLQYAFLKKNDTKKSVTDVSAYWTVPSNT</sequence>
<dbReference type="PROSITE" id="PS50966">
    <property type="entry name" value="ZF_SWIM"/>
    <property type="match status" value="1"/>
</dbReference>
<dbReference type="GO" id="GO:0008270">
    <property type="term" value="F:zinc ion binding"/>
    <property type="evidence" value="ECO:0007669"/>
    <property type="project" value="UniProtKB-KW"/>
</dbReference>
<dbReference type="PANTHER" id="PTHR47526">
    <property type="entry name" value="ATP-DEPENDENT DNA HELICASE"/>
    <property type="match status" value="1"/>
</dbReference>
<evidence type="ECO:0000313" key="4">
    <source>
        <dbReference type="Proteomes" id="UP000478052"/>
    </source>
</evidence>
<keyword evidence="1" id="KW-0862">Zinc</keyword>
<feature type="domain" description="SWIM-type" evidence="2">
    <location>
        <begin position="144"/>
        <end position="180"/>
    </location>
</feature>
<evidence type="ECO:0000313" key="3">
    <source>
        <dbReference type="EMBL" id="KAF0685386.1"/>
    </source>
</evidence>
<dbReference type="OrthoDB" id="6757988at2759"/>
<feature type="non-terminal residue" evidence="3">
    <location>
        <position position="206"/>
    </location>
</feature>
<keyword evidence="1" id="KW-0479">Metal-binding</keyword>
<comment type="caution">
    <text evidence="3">The sequence shown here is derived from an EMBL/GenBank/DDBJ whole genome shotgun (WGS) entry which is preliminary data.</text>
</comment>
<organism evidence="3 4">
    <name type="scientific">Aphis craccivora</name>
    <name type="common">Cowpea aphid</name>
    <dbReference type="NCBI Taxonomy" id="307492"/>
    <lineage>
        <taxon>Eukaryota</taxon>
        <taxon>Metazoa</taxon>
        <taxon>Ecdysozoa</taxon>
        <taxon>Arthropoda</taxon>
        <taxon>Hexapoda</taxon>
        <taxon>Insecta</taxon>
        <taxon>Pterygota</taxon>
        <taxon>Neoptera</taxon>
        <taxon>Paraneoptera</taxon>
        <taxon>Hemiptera</taxon>
        <taxon>Sternorrhyncha</taxon>
        <taxon>Aphidomorpha</taxon>
        <taxon>Aphidoidea</taxon>
        <taxon>Aphididae</taxon>
        <taxon>Aphidini</taxon>
        <taxon>Aphis</taxon>
        <taxon>Aphis</taxon>
    </lineage>
</organism>
<dbReference type="PANTHER" id="PTHR47526:SF3">
    <property type="entry name" value="PHD-TYPE DOMAIN-CONTAINING PROTEIN"/>
    <property type="match status" value="1"/>
</dbReference>
<accession>A0A6G0VHV6</accession>
<dbReference type="Proteomes" id="UP000478052">
    <property type="component" value="Unassembled WGS sequence"/>
</dbReference>
<evidence type="ECO:0000259" key="2">
    <source>
        <dbReference type="PROSITE" id="PS50966"/>
    </source>
</evidence>
<gene>
    <name evidence="3" type="ORF">FWK35_00032569</name>
</gene>